<dbReference type="GO" id="GO:0035529">
    <property type="term" value="F:NADH pyrophosphatase activity"/>
    <property type="evidence" value="ECO:0007669"/>
    <property type="project" value="TreeGrafter"/>
</dbReference>
<feature type="domain" description="Nudix hydrolase" evidence="10">
    <location>
        <begin position="177"/>
        <end position="303"/>
    </location>
</feature>
<sequence>MRLAETVTFGGSGLNRAAELRGDAVAQADMLARGRVLPVWRGKPLMQADGLGWVGSDSVVLHHAGAPVFLGFDADQPCFAADISDWLPEAGAEAVQAGFMDTSVQRHPGLPDSFAFAELRAAMLRLTAREAELAATAKAVLQWHRSHGFCAVCGAASAPVMAGWQRSCPACGAQHFPRTDPVVIMLVTHGNRALLGRSPVWPEGMYSCLAGFVEPGETVEAAVRREVWEEAGIRLGAVRYLSSQPWPFPASLMLGCAAEAETEAITLDPAELEHALWVTREDMVSVMAGTHPQIKPARKGAIAHFLIQNWLADRLD</sequence>
<comment type="catalytic activity">
    <reaction evidence="9">
        <text>a 5'-end NAD(+)-phospho-ribonucleoside in mRNA + H2O = a 5'-end phospho-adenosine-phospho-ribonucleoside in mRNA + beta-nicotinamide D-ribonucleotide + 2 H(+)</text>
        <dbReference type="Rhea" id="RHEA:60876"/>
        <dbReference type="Rhea" id="RHEA-COMP:15698"/>
        <dbReference type="Rhea" id="RHEA-COMP:15719"/>
        <dbReference type="ChEBI" id="CHEBI:14649"/>
        <dbReference type="ChEBI" id="CHEBI:15377"/>
        <dbReference type="ChEBI" id="CHEBI:15378"/>
        <dbReference type="ChEBI" id="CHEBI:144029"/>
        <dbReference type="ChEBI" id="CHEBI:144051"/>
    </reaction>
    <physiologicalReaction direction="left-to-right" evidence="9">
        <dbReference type="Rhea" id="RHEA:60877"/>
    </physiologicalReaction>
</comment>
<dbReference type="InterPro" id="IPR050241">
    <property type="entry name" value="NAD-cap_RNA_hydrolase_NudC"/>
</dbReference>
<dbReference type="GO" id="GO:0046872">
    <property type="term" value="F:metal ion binding"/>
    <property type="evidence" value="ECO:0007669"/>
    <property type="project" value="UniProtKB-KW"/>
</dbReference>
<keyword evidence="7" id="KW-0460">Magnesium</keyword>
<dbReference type="PANTHER" id="PTHR42904:SF6">
    <property type="entry name" value="NAD-CAPPED RNA HYDROLASE NUDT12"/>
    <property type="match status" value="1"/>
</dbReference>
<reference evidence="11 12" key="1">
    <citation type="submission" date="2018-08" db="EMBL/GenBank/DDBJ databases">
        <title>Flavobacterium tibetense sp. nov., isolated from a wetland YonghuCo on Tibetan Plateau.</title>
        <authorList>
            <person name="Phurbu D."/>
            <person name="Lu H."/>
            <person name="Xing P."/>
        </authorList>
    </citation>
    <scope>NUCLEOTIDE SEQUENCE [LARGE SCALE GENOMIC DNA]</scope>
    <source>
        <strain evidence="11 12">DJC</strain>
    </source>
</reference>
<evidence type="ECO:0000256" key="3">
    <source>
        <dbReference type="ARBA" id="ARBA00009595"/>
    </source>
</evidence>
<evidence type="ECO:0000256" key="1">
    <source>
        <dbReference type="ARBA" id="ARBA00001946"/>
    </source>
</evidence>
<keyword evidence="6 11" id="KW-0378">Hydrolase</keyword>
<name>A0A411Z571_9RHOB</name>
<dbReference type="PROSITE" id="PS00893">
    <property type="entry name" value="NUDIX_BOX"/>
    <property type="match status" value="1"/>
</dbReference>
<protein>
    <recommendedName>
        <fullName evidence="4">NAD(+) diphosphatase</fullName>
        <ecNumber evidence="4">3.6.1.22</ecNumber>
    </recommendedName>
</protein>
<evidence type="ECO:0000256" key="2">
    <source>
        <dbReference type="ARBA" id="ARBA00001947"/>
    </source>
</evidence>
<dbReference type="AlphaFoldDB" id="A0A411Z571"/>
<proteinExistence type="inferred from homology"/>
<evidence type="ECO:0000256" key="6">
    <source>
        <dbReference type="ARBA" id="ARBA00022801"/>
    </source>
</evidence>
<evidence type="ECO:0000259" key="10">
    <source>
        <dbReference type="PROSITE" id="PS51462"/>
    </source>
</evidence>
<keyword evidence="8" id="KW-0520">NAD</keyword>
<organism evidence="11 12">
    <name type="scientific">Pseudotabrizicola alkalilacus</name>
    <dbReference type="NCBI Taxonomy" id="2305252"/>
    <lineage>
        <taxon>Bacteria</taxon>
        <taxon>Pseudomonadati</taxon>
        <taxon>Pseudomonadota</taxon>
        <taxon>Alphaproteobacteria</taxon>
        <taxon>Rhodobacterales</taxon>
        <taxon>Paracoccaceae</taxon>
        <taxon>Pseudotabrizicola</taxon>
    </lineage>
</organism>
<dbReference type="Pfam" id="PF09296">
    <property type="entry name" value="NUDIX-like"/>
    <property type="match status" value="1"/>
</dbReference>
<comment type="cofactor">
    <cofactor evidence="1">
        <name>Mg(2+)</name>
        <dbReference type="ChEBI" id="CHEBI:18420"/>
    </cofactor>
</comment>
<evidence type="ECO:0000313" key="11">
    <source>
        <dbReference type="EMBL" id="RGP38199.1"/>
    </source>
</evidence>
<comment type="caution">
    <text evidence="11">The sequence shown here is derived from an EMBL/GenBank/DDBJ whole genome shotgun (WGS) entry which is preliminary data.</text>
</comment>
<dbReference type="InterPro" id="IPR020084">
    <property type="entry name" value="NUDIX_hydrolase_CS"/>
</dbReference>
<dbReference type="PROSITE" id="PS51462">
    <property type="entry name" value="NUDIX"/>
    <property type="match status" value="1"/>
</dbReference>
<accession>A0A411Z571</accession>
<dbReference type="InterPro" id="IPR015376">
    <property type="entry name" value="Znr_NADH_PPase"/>
</dbReference>
<dbReference type="NCBIfam" id="NF001299">
    <property type="entry name" value="PRK00241.1"/>
    <property type="match status" value="1"/>
</dbReference>
<dbReference type="GO" id="GO:0005829">
    <property type="term" value="C:cytosol"/>
    <property type="evidence" value="ECO:0007669"/>
    <property type="project" value="TreeGrafter"/>
</dbReference>
<dbReference type="Proteomes" id="UP000284547">
    <property type="component" value="Unassembled WGS sequence"/>
</dbReference>
<evidence type="ECO:0000313" key="12">
    <source>
        <dbReference type="Proteomes" id="UP000284547"/>
    </source>
</evidence>
<dbReference type="RefSeq" id="WP_118150251.1">
    <property type="nucleotide sequence ID" value="NZ_QWEY01000002.1"/>
</dbReference>
<evidence type="ECO:0000256" key="8">
    <source>
        <dbReference type="ARBA" id="ARBA00023027"/>
    </source>
</evidence>
<evidence type="ECO:0000256" key="4">
    <source>
        <dbReference type="ARBA" id="ARBA00012381"/>
    </source>
</evidence>
<dbReference type="Pfam" id="PF09297">
    <property type="entry name" value="Zn_ribbon_NUD"/>
    <property type="match status" value="1"/>
</dbReference>
<comment type="similarity">
    <text evidence="3">Belongs to the Nudix hydrolase family. NudC subfamily.</text>
</comment>
<dbReference type="InterPro" id="IPR000086">
    <property type="entry name" value="NUDIX_hydrolase_dom"/>
</dbReference>
<dbReference type="InterPro" id="IPR015375">
    <property type="entry name" value="NADH_PPase-like_N"/>
</dbReference>
<dbReference type="GO" id="GO:0006742">
    <property type="term" value="P:NADP+ catabolic process"/>
    <property type="evidence" value="ECO:0007669"/>
    <property type="project" value="TreeGrafter"/>
</dbReference>
<dbReference type="Gene3D" id="3.90.79.20">
    <property type="match status" value="1"/>
</dbReference>
<evidence type="ECO:0000256" key="9">
    <source>
        <dbReference type="ARBA" id="ARBA00023679"/>
    </source>
</evidence>
<dbReference type="EC" id="3.6.1.22" evidence="4"/>
<evidence type="ECO:0000256" key="5">
    <source>
        <dbReference type="ARBA" id="ARBA00022723"/>
    </source>
</evidence>
<dbReference type="GO" id="GO:0019677">
    <property type="term" value="P:NAD+ catabolic process"/>
    <property type="evidence" value="ECO:0007669"/>
    <property type="project" value="TreeGrafter"/>
</dbReference>
<dbReference type="EMBL" id="QWEY01000002">
    <property type="protein sequence ID" value="RGP38199.1"/>
    <property type="molecule type" value="Genomic_DNA"/>
</dbReference>
<dbReference type="SUPFAM" id="SSF55811">
    <property type="entry name" value="Nudix"/>
    <property type="match status" value="1"/>
</dbReference>
<dbReference type="CDD" id="cd03429">
    <property type="entry name" value="NUDIX_NADH_pyrophosphatase_Nudt13"/>
    <property type="match status" value="1"/>
</dbReference>
<dbReference type="InterPro" id="IPR049734">
    <property type="entry name" value="NudC-like_C"/>
</dbReference>
<dbReference type="Gene3D" id="3.90.79.10">
    <property type="entry name" value="Nucleoside Triphosphate Pyrophosphohydrolase"/>
    <property type="match status" value="1"/>
</dbReference>
<dbReference type="InterPro" id="IPR015797">
    <property type="entry name" value="NUDIX_hydrolase-like_dom_sf"/>
</dbReference>
<dbReference type="GO" id="GO:0110153">
    <property type="term" value="F:RNA NAD-cap (NMN-forming) hydrolase activity"/>
    <property type="evidence" value="ECO:0007669"/>
    <property type="project" value="RHEA"/>
</dbReference>
<dbReference type="PANTHER" id="PTHR42904">
    <property type="entry name" value="NUDIX HYDROLASE, NUDC SUBFAMILY"/>
    <property type="match status" value="1"/>
</dbReference>
<keyword evidence="12" id="KW-1185">Reference proteome</keyword>
<comment type="cofactor">
    <cofactor evidence="2">
        <name>Zn(2+)</name>
        <dbReference type="ChEBI" id="CHEBI:29105"/>
    </cofactor>
</comment>
<dbReference type="OrthoDB" id="9791656at2"/>
<dbReference type="Pfam" id="PF00293">
    <property type="entry name" value="NUDIX"/>
    <property type="match status" value="1"/>
</dbReference>
<evidence type="ECO:0000256" key="7">
    <source>
        <dbReference type="ARBA" id="ARBA00022842"/>
    </source>
</evidence>
<gene>
    <name evidence="11" type="ORF">D1012_05040</name>
</gene>
<keyword evidence="5" id="KW-0479">Metal-binding</keyword>